<accession>A0A3D1UI13</accession>
<dbReference type="Pfam" id="PF07075">
    <property type="entry name" value="NamZ_N"/>
    <property type="match status" value="1"/>
</dbReference>
<dbReference type="Pfam" id="PF20732">
    <property type="entry name" value="NamZ_C"/>
    <property type="match status" value="1"/>
</dbReference>
<dbReference type="GO" id="GO:0033922">
    <property type="term" value="F:peptidoglycan beta-N-acetylmuramidase activity"/>
    <property type="evidence" value="ECO:0007669"/>
    <property type="project" value="InterPro"/>
</dbReference>
<name>A0A3D1UI13_9BACT</name>
<dbReference type="OMA" id="RYYTYVN"/>
<dbReference type="Gene3D" id="3.40.50.12170">
    <property type="entry name" value="Uncharacterised protein PF07075, DUF1343"/>
    <property type="match status" value="1"/>
</dbReference>
<reference evidence="4 5" key="1">
    <citation type="submission" date="2018-08" db="EMBL/GenBank/DDBJ databases">
        <title>A genome reference for cultivated species of the human gut microbiota.</title>
        <authorList>
            <person name="Zou Y."/>
            <person name="Xue W."/>
            <person name="Luo G."/>
        </authorList>
    </citation>
    <scope>NUCLEOTIDE SEQUENCE [LARGE SCALE GENOMIC DNA]</scope>
    <source>
        <strain evidence="4 5">OF03-11</strain>
    </source>
</reference>
<dbReference type="PANTHER" id="PTHR42915:SF1">
    <property type="entry name" value="PEPTIDOGLYCAN BETA-N-ACETYLMURAMIDASE NAMZ"/>
    <property type="match status" value="1"/>
</dbReference>
<proteinExistence type="predicted"/>
<dbReference type="AlphaFoldDB" id="A0A3D1UI13"/>
<protein>
    <submittedName>
        <fullName evidence="4">DUF1343 domain-containing protein</fullName>
    </submittedName>
</protein>
<dbReference type="InterPro" id="IPR048502">
    <property type="entry name" value="NamZ_N"/>
</dbReference>
<feature type="domain" description="Peptidoglycan beta-N-acetylmuramidase NamZ N-terminal" evidence="1">
    <location>
        <begin position="40"/>
        <end position="241"/>
    </location>
</feature>
<evidence type="ECO:0000313" key="5">
    <source>
        <dbReference type="Proteomes" id="UP000284434"/>
    </source>
</evidence>
<dbReference type="EMBL" id="QSCO01000002">
    <property type="protein sequence ID" value="RGY09477.1"/>
    <property type="molecule type" value="Genomic_DNA"/>
</dbReference>
<sequence>MRECIFFLCLWCGIIGGAEAVSPGIQHFDRYRSLLEGKKVGIVANQTAVLETGDGYKHSVDFLRDHQVQLIRIFCPEHGFRGDADAGETVGDYRDRQTGLPVISLYGKKKKPSPADLQGLDVVVFDMQDVGVRFYTYLSTLHYVMEACAENQVPLVVMDRPNPNAFYVDGPVLEMKYRSFVGMHPVPVVYGMTIGEYARMINGEGWLKDKKKCDLTVIPCQGWNRSMTVDLPRKPSPNLPDKVSVMLYPSVCFFEGTVVSEGRGTYTPFQVFGHPELKGMPYTFVPESIPGMSKNPKCLGLKCYGMDLRNKYDEVREGQRLRVDWLLLAYRNYTGKTPFFTSFFEKLAGTDRLRKDIEAGKSEQQIRAAWRFPLEEFQKIREKYLIYK</sequence>
<dbReference type="InterPro" id="IPR008302">
    <property type="entry name" value="NamZ"/>
</dbReference>
<dbReference type="PIRSF" id="PIRSF016719">
    <property type="entry name" value="UCP016719"/>
    <property type="match status" value="1"/>
</dbReference>
<dbReference type="InterPro" id="IPR048503">
    <property type="entry name" value="NamZ_C"/>
</dbReference>
<dbReference type="Gene3D" id="3.90.1150.140">
    <property type="match status" value="1"/>
</dbReference>
<dbReference type="Proteomes" id="UP000284434">
    <property type="component" value="Unassembled WGS sequence"/>
</dbReference>
<evidence type="ECO:0000313" key="3">
    <source>
        <dbReference type="EMBL" id="MCG4958606.1"/>
    </source>
</evidence>
<evidence type="ECO:0000259" key="1">
    <source>
        <dbReference type="Pfam" id="PF07075"/>
    </source>
</evidence>
<gene>
    <name evidence="4" type="ORF">DXA53_01460</name>
    <name evidence="3" type="ORF">L0P03_01880</name>
</gene>
<dbReference type="EMBL" id="JAKNDN010000003">
    <property type="protein sequence ID" value="MCG4958606.1"/>
    <property type="molecule type" value="Genomic_DNA"/>
</dbReference>
<dbReference type="Proteomes" id="UP001199750">
    <property type="component" value="Unassembled WGS sequence"/>
</dbReference>
<reference evidence="3" key="2">
    <citation type="submission" date="2022-01" db="EMBL/GenBank/DDBJ databases">
        <title>Collection of gut derived symbiotic bacterial strains cultured from healthy donors.</title>
        <authorList>
            <person name="Lin H."/>
            <person name="Kohout C."/>
            <person name="Waligurski E."/>
            <person name="Pamer E.G."/>
        </authorList>
    </citation>
    <scope>NUCLEOTIDE SEQUENCE</scope>
    <source>
        <strain evidence="3">DFI.1.149</strain>
    </source>
</reference>
<feature type="domain" description="Peptidoglycan beta-N-acetylmuramidase NamZ C-terminal" evidence="2">
    <location>
        <begin position="246"/>
        <end position="387"/>
    </location>
</feature>
<evidence type="ECO:0000259" key="2">
    <source>
        <dbReference type="Pfam" id="PF20732"/>
    </source>
</evidence>
<dbReference type="PANTHER" id="PTHR42915">
    <property type="entry name" value="HYPOTHETICAL 460 KDA PROTEIN IN FEUA-SIGW INTERGENIC REGION [PRECURSOR]"/>
    <property type="match status" value="1"/>
</dbReference>
<evidence type="ECO:0000313" key="4">
    <source>
        <dbReference type="EMBL" id="RGY09477.1"/>
    </source>
</evidence>
<dbReference type="RefSeq" id="WP_013613358.1">
    <property type="nucleotide sequence ID" value="NZ_JABWDG010000012.1"/>
</dbReference>
<dbReference type="GeneID" id="61276430"/>
<comment type="caution">
    <text evidence="4">The sequence shown here is derived from an EMBL/GenBank/DDBJ whole genome shotgun (WGS) entry which is preliminary data.</text>
</comment>
<organism evidence="4 5">
    <name type="scientific">Odoribacter splanchnicus</name>
    <dbReference type="NCBI Taxonomy" id="28118"/>
    <lineage>
        <taxon>Bacteria</taxon>
        <taxon>Pseudomonadati</taxon>
        <taxon>Bacteroidota</taxon>
        <taxon>Bacteroidia</taxon>
        <taxon>Bacteroidales</taxon>
        <taxon>Odoribacteraceae</taxon>
        <taxon>Odoribacter</taxon>
    </lineage>
</organism>